<dbReference type="GO" id="GO:0045862">
    <property type="term" value="P:positive regulation of proteolysis"/>
    <property type="evidence" value="ECO:0007669"/>
    <property type="project" value="TreeGrafter"/>
</dbReference>
<gene>
    <name evidence="11" type="ORF">N0F65_011889</name>
</gene>
<dbReference type="EMBL" id="DAKRPA010000415">
    <property type="protein sequence ID" value="DAZ92623.1"/>
    <property type="molecule type" value="Genomic_DNA"/>
</dbReference>
<dbReference type="CDD" id="cd16654">
    <property type="entry name" value="RING-Ubox_CHIP"/>
    <property type="match status" value="1"/>
</dbReference>
<comment type="caution">
    <text evidence="11">The sequence shown here is derived from an EMBL/GenBank/DDBJ whole genome shotgun (WGS) entry which is preliminary data.</text>
</comment>
<evidence type="ECO:0000313" key="11">
    <source>
        <dbReference type="EMBL" id="DAZ92623.1"/>
    </source>
</evidence>
<dbReference type="PANTHER" id="PTHR46803">
    <property type="entry name" value="E3 UBIQUITIN-PROTEIN LIGASE CHIP"/>
    <property type="match status" value="1"/>
</dbReference>
<evidence type="ECO:0000256" key="7">
    <source>
        <dbReference type="ARBA" id="ARBA00044534"/>
    </source>
</evidence>
<dbReference type="Pfam" id="PF04564">
    <property type="entry name" value="U-box"/>
    <property type="match status" value="1"/>
</dbReference>
<dbReference type="GO" id="GO:0043161">
    <property type="term" value="P:proteasome-mediated ubiquitin-dependent protein catabolic process"/>
    <property type="evidence" value="ECO:0007669"/>
    <property type="project" value="TreeGrafter"/>
</dbReference>
<dbReference type="SMART" id="SM00504">
    <property type="entry name" value="Ubox"/>
    <property type="match status" value="1"/>
</dbReference>
<keyword evidence="6 9" id="KW-0802">TPR repeat</keyword>
<dbReference type="InterPro" id="IPR003613">
    <property type="entry name" value="Ubox_domain"/>
</dbReference>
<dbReference type="GO" id="GO:0061630">
    <property type="term" value="F:ubiquitin protein ligase activity"/>
    <property type="evidence" value="ECO:0007669"/>
    <property type="project" value="UniProtKB-EC"/>
</dbReference>
<dbReference type="GO" id="GO:0005737">
    <property type="term" value="C:cytoplasm"/>
    <property type="evidence" value="ECO:0007669"/>
    <property type="project" value="TreeGrafter"/>
</dbReference>
<keyword evidence="3" id="KW-0808">Transferase</keyword>
<dbReference type="GO" id="GO:0051087">
    <property type="term" value="F:protein-folding chaperone binding"/>
    <property type="evidence" value="ECO:0007669"/>
    <property type="project" value="TreeGrafter"/>
</dbReference>
<evidence type="ECO:0000256" key="6">
    <source>
        <dbReference type="ARBA" id="ARBA00022803"/>
    </source>
</evidence>
<feature type="repeat" description="TPR" evidence="9">
    <location>
        <begin position="6"/>
        <end position="39"/>
    </location>
</feature>
<comment type="catalytic activity">
    <reaction evidence="1">
        <text>S-ubiquitinyl-[E2 ubiquitin-conjugating enzyme]-L-cysteine + [acceptor protein]-L-lysine = [E2 ubiquitin-conjugating enzyme]-L-cysteine + N(6)-ubiquitinyl-[acceptor protein]-L-lysine.</text>
        <dbReference type="EC" id="2.3.2.27"/>
    </reaction>
</comment>
<name>A0AAV2YGX6_9STRA</name>
<dbReference type="InterPro" id="IPR045202">
    <property type="entry name" value="CHIP_RING-Ubox"/>
</dbReference>
<dbReference type="InterPro" id="IPR013083">
    <property type="entry name" value="Znf_RING/FYVE/PHD"/>
</dbReference>
<reference evidence="11" key="1">
    <citation type="submission" date="2022-11" db="EMBL/GenBank/DDBJ databases">
        <authorList>
            <person name="Morgan W.R."/>
            <person name="Tartar A."/>
        </authorList>
    </citation>
    <scope>NUCLEOTIDE SEQUENCE</scope>
    <source>
        <strain evidence="11">ARSEF 373</strain>
    </source>
</reference>
<evidence type="ECO:0000313" key="12">
    <source>
        <dbReference type="Proteomes" id="UP001146120"/>
    </source>
</evidence>
<dbReference type="PROSITE" id="PS51698">
    <property type="entry name" value="U_BOX"/>
    <property type="match status" value="1"/>
</dbReference>
<dbReference type="InterPro" id="IPR019734">
    <property type="entry name" value="TPR_rpt"/>
</dbReference>
<keyword evidence="12" id="KW-1185">Reference proteome</keyword>
<dbReference type="PROSITE" id="PS50005">
    <property type="entry name" value="TPR"/>
    <property type="match status" value="1"/>
</dbReference>
<dbReference type="GO" id="GO:0071218">
    <property type="term" value="P:cellular response to misfolded protein"/>
    <property type="evidence" value="ECO:0007669"/>
    <property type="project" value="TreeGrafter"/>
</dbReference>
<evidence type="ECO:0000256" key="8">
    <source>
        <dbReference type="ARBA" id="ARBA00044543"/>
    </source>
</evidence>
<keyword evidence="4" id="KW-0677">Repeat</keyword>
<evidence type="ECO:0000256" key="4">
    <source>
        <dbReference type="ARBA" id="ARBA00022737"/>
    </source>
</evidence>
<dbReference type="Gene3D" id="3.30.40.10">
    <property type="entry name" value="Zinc/RING finger domain, C3HC4 (zinc finger)"/>
    <property type="match status" value="1"/>
</dbReference>
<keyword evidence="5" id="KW-0833">Ubl conjugation pathway</keyword>
<dbReference type="GO" id="GO:0006515">
    <property type="term" value="P:protein quality control for misfolded or incompletely synthesized proteins"/>
    <property type="evidence" value="ECO:0007669"/>
    <property type="project" value="TreeGrafter"/>
</dbReference>
<reference evidence="11" key="2">
    <citation type="journal article" date="2023" name="Microbiol Resour">
        <title>Decontamination and Annotation of the Draft Genome Sequence of the Oomycete Lagenidium giganteum ARSEF 373.</title>
        <authorList>
            <person name="Morgan W.R."/>
            <person name="Tartar A."/>
        </authorList>
    </citation>
    <scope>NUCLEOTIDE SEQUENCE</scope>
    <source>
        <strain evidence="11">ARSEF 373</strain>
    </source>
</reference>
<sequence length="268" mass="30611">MAAARAEELKKKGNECFQKAKYNAAIDMYTEAICLNPKQSTYYSNRALCHTKLQYWDACKEDCLRALKLDAQNVKAGYLLGMSHCHLRDFDDGINSLKSVLTMAEKLNKSKALQHEIVVELRRARKRQWVAAQEVKIKRHNAAKAKLAQMFEHNIGLMNAMGTDQNEELDSLVAYMDLLATKFEDSFYPREVPDYLICPVSMEVMIDPVSTPNGVSYERSYLEEHIRKNGAVDPLTREALTLDMLRPNNALRAVINDFLEKNPWAFEG</sequence>
<evidence type="ECO:0000256" key="2">
    <source>
        <dbReference type="ARBA" id="ARBA00012483"/>
    </source>
</evidence>
<evidence type="ECO:0000256" key="9">
    <source>
        <dbReference type="PROSITE-ProRule" id="PRU00339"/>
    </source>
</evidence>
<dbReference type="Proteomes" id="UP001146120">
    <property type="component" value="Unassembled WGS sequence"/>
</dbReference>
<dbReference type="GO" id="GO:0000209">
    <property type="term" value="P:protein polyubiquitination"/>
    <property type="evidence" value="ECO:0007669"/>
    <property type="project" value="TreeGrafter"/>
</dbReference>
<feature type="domain" description="U-box" evidence="10">
    <location>
        <begin position="191"/>
        <end position="265"/>
    </location>
</feature>
<dbReference type="EC" id="2.3.2.27" evidence="2"/>
<dbReference type="PANTHER" id="PTHR46803:SF2">
    <property type="entry name" value="E3 UBIQUITIN-PROTEIN LIGASE CHIP"/>
    <property type="match status" value="1"/>
</dbReference>
<evidence type="ECO:0000256" key="5">
    <source>
        <dbReference type="ARBA" id="ARBA00022786"/>
    </source>
</evidence>
<dbReference type="Gene3D" id="1.25.40.10">
    <property type="entry name" value="Tetratricopeptide repeat domain"/>
    <property type="match status" value="1"/>
</dbReference>
<evidence type="ECO:0000259" key="10">
    <source>
        <dbReference type="PROSITE" id="PS51698"/>
    </source>
</evidence>
<dbReference type="SMART" id="SM00028">
    <property type="entry name" value="TPR"/>
    <property type="match status" value="3"/>
</dbReference>
<evidence type="ECO:0000256" key="1">
    <source>
        <dbReference type="ARBA" id="ARBA00000900"/>
    </source>
</evidence>
<protein>
    <recommendedName>
        <fullName evidence="7">E3 ubiquitin-protein ligase CHIP</fullName>
        <ecNumber evidence="2">2.3.2.27</ecNumber>
    </recommendedName>
    <alternativeName>
        <fullName evidence="8">RING-type E3 ubiquitin transferase CHIP</fullName>
    </alternativeName>
</protein>
<evidence type="ECO:0000256" key="3">
    <source>
        <dbReference type="ARBA" id="ARBA00022679"/>
    </source>
</evidence>
<dbReference type="SUPFAM" id="SSF57850">
    <property type="entry name" value="RING/U-box"/>
    <property type="match status" value="1"/>
</dbReference>
<proteinExistence type="predicted"/>
<dbReference type="InterPro" id="IPR011990">
    <property type="entry name" value="TPR-like_helical_dom_sf"/>
</dbReference>
<accession>A0AAV2YGX6</accession>
<organism evidence="11 12">
    <name type="scientific">Lagenidium giganteum</name>
    <dbReference type="NCBI Taxonomy" id="4803"/>
    <lineage>
        <taxon>Eukaryota</taxon>
        <taxon>Sar</taxon>
        <taxon>Stramenopiles</taxon>
        <taxon>Oomycota</taxon>
        <taxon>Peronosporomycetes</taxon>
        <taxon>Pythiales</taxon>
        <taxon>Pythiaceae</taxon>
    </lineage>
</organism>
<dbReference type="SUPFAM" id="SSF48452">
    <property type="entry name" value="TPR-like"/>
    <property type="match status" value="1"/>
</dbReference>
<dbReference type="AlphaFoldDB" id="A0AAV2YGX6"/>